<dbReference type="STRING" id="153496.A0U89_02715"/>
<dbReference type="PANTHER" id="PTHR10724">
    <property type="entry name" value="30S RIBOSOMAL PROTEIN S1"/>
    <property type="match status" value="1"/>
</dbReference>
<keyword evidence="9" id="KW-1185">Reference proteome</keyword>
<dbReference type="PIRSF" id="PIRSF002111">
    <property type="entry name" value="RpsA"/>
    <property type="match status" value="1"/>
</dbReference>
<evidence type="ECO:0000256" key="3">
    <source>
        <dbReference type="ARBA" id="ARBA00022884"/>
    </source>
</evidence>
<evidence type="ECO:0000256" key="5">
    <source>
        <dbReference type="ARBA" id="ARBA00023274"/>
    </source>
</evidence>
<dbReference type="AlphaFoldDB" id="A0A1D8URD7"/>
<dbReference type="FunFam" id="2.40.50.140:FF:000103">
    <property type="entry name" value="protein RRP5 homolog"/>
    <property type="match status" value="1"/>
</dbReference>
<dbReference type="CDD" id="cd04465">
    <property type="entry name" value="S1_RPS1_repeat_ec2_hs2"/>
    <property type="match status" value="1"/>
</dbReference>
<dbReference type="InterPro" id="IPR012340">
    <property type="entry name" value="NA-bd_OB-fold"/>
</dbReference>
<comment type="function">
    <text evidence="6 7">Binds mRNA; thus facilitating recognition of the initiation point. It is needed to translate mRNA with a short Shine-Dalgarno (SD) purine-rich sequence.</text>
</comment>
<dbReference type="GO" id="GO:0022627">
    <property type="term" value="C:cytosolic small ribosomal subunit"/>
    <property type="evidence" value="ECO:0007669"/>
    <property type="project" value="TreeGrafter"/>
</dbReference>
<dbReference type="Pfam" id="PF00575">
    <property type="entry name" value="S1"/>
    <property type="match status" value="6"/>
</dbReference>
<proteinExistence type="inferred from homology"/>
<dbReference type="FunFam" id="2.40.50.140:FF:000018">
    <property type="entry name" value="30S ribosomal protein S1"/>
    <property type="match status" value="1"/>
</dbReference>
<accession>A0A1D8URD7</accession>
<evidence type="ECO:0000256" key="7">
    <source>
        <dbReference type="PIRNR" id="PIRNR002111"/>
    </source>
</evidence>
<evidence type="ECO:0000256" key="1">
    <source>
        <dbReference type="ARBA" id="ARBA00006767"/>
    </source>
</evidence>
<evidence type="ECO:0000256" key="4">
    <source>
        <dbReference type="ARBA" id="ARBA00022980"/>
    </source>
</evidence>
<protein>
    <recommendedName>
        <fullName evidence="7">30S ribosomal protein S1</fullName>
    </recommendedName>
</protein>
<sequence length="570" mass="62450">MASATTTAPAAHGGEDFAALLDETLGRDTGFDGSVVTGRVIRLTDEFAIVDVGLKSEGRVALKEFGPPGATPDVKPGDVIELYVERYEDRDGSIVLSREKARREEAWTSLERAFANNQRVNGTIYGRVKGGFTVDLGGAMAFLPGSQVDIRPVRDVGPLMGQPQPFQILKMDRARGNIVVSRRAVLEETRAEQRSELIQGLKEGMILDGVVKNITDYGAFVDLGGVDGLLHVTDIAWKRINHPSEALQIGQPVRVQVIRFNSDTQRISLGMKQLEADPWENVAIKYPPGARYTGRVTNITDYGAFVELEPGVEGLVHVSEMSWTKKNVHPGKIVATSQEVDVMVLDVDSAKRRISLGLKQVQRNPWEQFAEEHKVGSTIEGEIRNITEFGLFIGLSADIDGMVHMSDLSWDEPGEVAMAKYEKGQVVKAKVLDVDSEKERISLGIKQLQEDPAADTLSRVHKGEIVTCVVTSVQTNGIEVKVDDVLSGFIRRAELARDKAEQRPERFAVGEKVDAKIVSVDRASRKLALTIRGREVEEDKQAINEYGSSDSGASLGDILGAAIRRRNTEA</sequence>
<evidence type="ECO:0000256" key="2">
    <source>
        <dbReference type="ARBA" id="ARBA00022737"/>
    </source>
</evidence>
<dbReference type="InterPro" id="IPR035104">
    <property type="entry name" value="Ribosomal_protein_S1-like"/>
</dbReference>
<keyword evidence="4 7" id="KW-0689">Ribosomal protein</keyword>
<dbReference type="NCBIfam" id="NF004952">
    <property type="entry name" value="PRK06299.1-2"/>
    <property type="match status" value="1"/>
</dbReference>
<dbReference type="Proteomes" id="UP000179145">
    <property type="component" value="Chromosome"/>
</dbReference>
<keyword evidence="5 7" id="KW-0687">Ribonucleoprotein</keyword>
<dbReference type="CDD" id="cd05691">
    <property type="entry name" value="S1_RPS1_repeat_ec6"/>
    <property type="match status" value="1"/>
</dbReference>
<evidence type="ECO:0000313" key="8">
    <source>
        <dbReference type="EMBL" id="AOX16209.1"/>
    </source>
</evidence>
<evidence type="ECO:0000313" key="9">
    <source>
        <dbReference type="Proteomes" id="UP000179145"/>
    </source>
</evidence>
<dbReference type="PANTHER" id="PTHR10724:SF7">
    <property type="entry name" value="SMALL RIBOSOMAL SUBUNIT PROTEIN BS1C"/>
    <property type="match status" value="1"/>
</dbReference>
<comment type="similarity">
    <text evidence="1 7">Belongs to the bacterial ribosomal protein bS1 family.</text>
</comment>
<dbReference type="SMART" id="SM00316">
    <property type="entry name" value="S1"/>
    <property type="match status" value="6"/>
</dbReference>
<dbReference type="Gene3D" id="2.40.50.140">
    <property type="entry name" value="Nucleic acid-binding proteins"/>
    <property type="match status" value="6"/>
</dbReference>
<name>A0A1D8URD7_9PROT</name>
<dbReference type="CDD" id="cd05688">
    <property type="entry name" value="S1_RPS1_repeat_ec3"/>
    <property type="match status" value="1"/>
</dbReference>
<dbReference type="GO" id="GO:0006412">
    <property type="term" value="P:translation"/>
    <property type="evidence" value="ECO:0007669"/>
    <property type="project" value="InterPro"/>
</dbReference>
<dbReference type="InterPro" id="IPR003029">
    <property type="entry name" value="S1_domain"/>
</dbReference>
<gene>
    <name evidence="8" type="ORF">A0U89_02715</name>
</gene>
<dbReference type="CDD" id="cd05687">
    <property type="entry name" value="S1_RPS1_repeat_ec1_hs1"/>
    <property type="match status" value="1"/>
</dbReference>
<dbReference type="NCBIfam" id="NF004955">
    <property type="entry name" value="PRK06299.1-5"/>
    <property type="match status" value="1"/>
</dbReference>
<dbReference type="PRINTS" id="PR00681">
    <property type="entry name" value="RIBOSOMALS1"/>
</dbReference>
<dbReference type="InterPro" id="IPR000110">
    <property type="entry name" value="Ribosomal_bS1"/>
</dbReference>
<dbReference type="NCBIfam" id="TIGR00717">
    <property type="entry name" value="rpsA"/>
    <property type="match status" value="1"/>
</dbReference>
<dbReference type="OrthoDB" id="9804077at2"/>
<dbReference type="PROSITE" id="PS50126">
    <property type="entry name" value="S1"/>
    <property type="match status" value="6"/>
</dbReference>
<keyword evidence="3 7" id="KW-0694">RNA-binding</keyword>
<dbReference type="SUPFAM" id="SSF50249">
    <property type="entry name" value="Nucleic acid-binding proteins"/>
    <property type="match status" value="6"/>
</dbReference>
<organism evidence="8 9">
    <name type="scientific">Kozakia baliensis</name>
    <dbReference type="NCBI Taxonomy" id="153496"/>
    <lineage>
        <taxon>Bacteria</taxon>
        <taxon>Pseudomonadati</taxon>
        <taxon>Pseudomonadota</taxon>
        <taxon>Alphaproteobacteria</taxon>
        <taxon>Acetobacterales</taxon>
        <taxon>Acetobacteraceae</taxon>
        <taxon>Kozakia</taxon>
    </lineage>
</organism>
<dbReference type="InterPro" id="IPR050437">
    <property type="entry name" value="Ribos_protein_bS1-like"/>
</dbReference>
<dbReference type="EMBL" id="CP014674">
    <property type="protein sequence ID" value="AOX16209.1"/>
    <property type="molecule type" value="Genomic_DNA"/>
</dbReference>
<keyword evidence="2" id="KW-0677">Repeat</keyword>
<dbReference type="eggNOG" id="COG0539">
    <property type="taxonomic scope" value="Bacteria"/>
</dbReference>
<dbReference type="GO" id="GO:0003729">
    <property type="term" value="F:mRNA binding"/>
    <property type="evidence" value="ECO:0007669"/>
    <property type="project" value="TreeGrafter"/>
</dbReference>
<dbReference type="KEGG" id="kba:A0U89_02715"/>
<dbReference type="RefSeq" id="WP_029603911.1">
    <property type="nucleotide sequence ID" value="NZ_BJVW01000002.1"/>
</dbReference>
<evidence type="ECO:0000256" key="6">
    <source>
        <dbReference type="ARBA" id="ARBA00025604"/>
    </source>
</evidence>
<dbReference type="GO" id="GO:0003735">
    <property type="term" value="F:structural constituent of ribosome"/>
    <property type="evidence" value="ECO:0007669"/>
    <property type="project" value="InterPro"/>
</dbReference>
<dbReference type="FunFam" id="2.40.50.140:FF:000011">
    <property type="entry name" value="30S ribosomal protein S1"/>
    <property type="match status" value="1"/>
</dbReference>
<reference evidence="8 9" key="1">
    <citation type="journal article" date="2016" name="Microb. Cell Fact.">
        <title>Dissection of exopolysaccharide biosynthesis in Kozakia baliensis.</title>
        <authorList>
            <person name="Brandt J.U."/>
            <person name="Jakob F."/>
            <person name="Behr J."/>
            <person name="Geissler A.J."/>
            <person name="Vogel R.F."/>
        </authorList>
    </citation>
    <scope>NUCLEOTIDE SEQUENCE [LARGE SCALE GENOMIC DNA]</scope>
    <source>
        <strain evidence="8 9">DSM 14400</strain>
    </source>
</reference>